<keyword evidence="3" id="KW-1185">Reference proteome</keyword>
<sequence length="102" mass="10892">MPAASIPAPNASTRILGIPLGDLGLFSSLLMAVAFGFLVFFATCFIAILALFFWNYAGHHSVNMADSYRYFALPAGVAAMALALVVLLSLWARRRLAGTVRG</sequence>
<keyword evidence="1" id="KW-0472">Membrane</keyword>
<dbReference type="AlphaFoldDB" id="A0A4V1NW08"/>
<feature type="transmembrane region" description="Helical" evidence="1">
    <location>
        <begin position="68"/>
        <end position="92"/>
    </location>
</feature>
<evidence type="ECO:0000313" key="2">
    <source>
        <dbReference type="EMBL" id="RXS97772.1"/>
    </source>
</evidence>
<protein>
    <submittedName>
        <fullName evidence="2">Uncharacterized protein</fullName>
    </submittedName>
</protein>
<organism evidence="2 3">
    <name type="scientific">Silvibacterium dinghuense</name>
    <dbReference type="NCBI Taxonomy" id="1560006"/>
    <lineage>
        <taxon>Bacteria</taxon>
        <taxon>Pseudomonadati</taxon>
        <taxon>Acidobacteriota</taxon>
        <taxon>Terriglobia</taxon>
        <taxon>Terriglobales</taxon>
        <taxon>Acidobacteriaceae</taxon>
        <taxon>Silvibacterium</taxon>
    </lineage>
</organism>
<keyword evidence="1" id="KW-1133">Transmembrane helix</keyword>
<name>A0A4V1NW08_9BACT</name>
<evidence type="ECO:0000256" key="1">
    <source>
        <dbReference type="SAM" id="Phobius"/>
    </source>
</evidence>
<dbReference type="RefSeq" id="WP_129207551.1">
    <property type="nucleotide sequence ID" value="NZ_BMGU01000001.1"/>
</dbReference>
<feature type="transmembrane region" description="Helical" evidence="1">
    <location>
        <begin position="23"/>
        <end position="56"/>
    </location>
</feature>
<gene>
    <name evidence="2" type="ORF">ESZ00_07895</name>
</gene>
<dbReference type="EMBL" id="SDMK01000001">
    <property type="protein sequence ID" value="RXS97772.1"/>
    <property type="molecule type" value="Genomic_DNA"/>
</dbReference>
<reference evidence="2 3" key="1">
    <citation type="journal article" date="2016" name="Int. J. Syst. Evol. Microbiol.">
        <title>Acidipila dinghuensis sp. nov., an acidobacterium isolated from forest soil.</title>
        <authorList>
            <person name="Jiang Y.W."/>
            <person name="Wang J."/>
            <person name="Chen M.H."/>
            <person name="Lv Y.Y."/>
            <person name="Qiu L.H."/>
        </authorList>
    </citation>
    <scope>NUCLEOTIDE SEQUENCE [LARGE SCALE GENOMIC DNA]</scope>
    <source>
        <strain evidence="2 3">DHOF10</strain>
    </source>
</reference>
<evidence type="ECO:0000313" key="3">
    <source>
        <dbReference type="Proteomes" id="UP000290253"/>
    </source>
</evidence>
<accession>A0A4V1NW08</accession>
<keyword evidence="1" id="KW-0812">Transmembrane</keyword>
<dbReference type="Proteomes" id="UP000290253">
    <property type="component" value="Unassembled WGS sequence"/>
</dbReference>
<comment type="caution">
    <text evidence="2">The sequence shown here is derived from an EMBL/GenBank/DDBJ whole genome shotgun (WGS) entry which is preliminary data.</text>
</comment>
<dbReference type="OrthoDB" id="123520at2"/>
<proteinExistence type="predicted"/>